<accession>A0ABQ0LNK9</accession>
<evidence type="ECO:0000313" key="2">
    <source>
        <dbReference type="Proteomes" id="UP000815677"/>
    </source>
</evidence>
<dbReference type="Proteomes" id="UP000815677">
    <property type="component" value="Unassembled WGS sequence"/>
</dbReference>
<dbReference type="EMBL" id="DF847848">
    <property type="protein sequence ID" value="GAT52684.1"/>
    <property type="molecule type" value="Genomic_DNA"/>
</dbReference>
<evidence type="ECO:0000313" key="1">
    <source>
        <dbReference type="EMBL" id="GAT52684.1"/>
    </source>
</evidence>
<proteinExistence type="predicted"/>
<sequence length="96" mass="10306">MSTPNPIPTSDADGPAALLAILCCFCSQISPTEANVALLFQAQQILSGWASERHRAAVARCNHAQLREVFRTIVTAMAEASAILDRDMDVDTPGQH</sequence>
<gene>
    <name evidence="1" type="ORF">MCHLO_09709</name>
</gene>
<reference evidence="1" key="1">
    <citation type="submission" date="2014-09" db="EMBL/GenBank/DDBJ databases">
        <title>Genome sequence of the luminous mushroom Mycena chlorophos for searching fungal bioluminescence genes.</title>
        <authorList>
            <person name="Tanaka Y."/>
            <person name="Kasuga D."/>
            <person name="Oba Y."/>
            <person name="Hase S."/>
            <person name="Sato K."/>
            <person name="Oba Y."/>
            <person name="Sakakibara Y."/>
        </authorList>
    </citation>
    <scope>NUCLEOTIDE SEQUENCE</scope>
</reference>
<protein>
    <submittedName>
        <fullName evidence="1">Uncharacterized protein</fullName>
    </submittedName>
</protein>
<organism evidence="1 2">
    <name type="scientific">Mycena chlorophos</name>
    <name type="common">Agaric fungus</name>
    <name type="synonym">Agaricus chlorophos</name>
    <dbReference type="NCBI Taxonomy" id="658473"/>
    <lineage>
        <taxon>Eukaryota</taxon>
        <taxon>Fungi</taxon>
        <taxon>Dikarya</taxon>
        <taxon>Basidiomycota</taxon>
        <taxon>Agaricomycotina</taxon>
        <taxon>Agaricomycetes</taxon>
        <taxon>Agaricomycetidae</taxon>
        <taxon>Agaricales</taxon>
        <taxon>Marasmiineae</taxon>
        <taxon>Mycenaceae</taxon>
        <taxon>Mycena</taxon>
    </lineage>
</organism>
<keyword evidence="2" id="KW-1185">Reference proteome</keyword>
<name>A0ABQ0LNK9_MYCCL</name>